<gene>
    <name evidence="7" type="ORF">ADL15_13075</name>
</gene>
<dbReference type="GO" id="GO:0016020">
    <property type="term" value="C:membrane"/>
    <property type="evidence" value="ECO:0007669"/>
    <property type="project" value="UniProtKB-SubCell"/>
</dbReference>
<dbReference type="InterPro" id="IPR000983">
    <property type="entry name" value="Bac_GSPG_pilin"/>
</dbReference>
<keyword evidence="4 6" id="KW-1133">Transmembrane helix</keyword>
<evidence type="ECO:0000256" key="5">
    <source>
        <dbReference type="ARBA" id="ARBA00023136"/>
    </source>
</evidence>
<dbReference type="InterPro" id="IPR045584">
    <property type="entry name" value="Pilin-like"/>
</dbReference>
<dbReference type="Gene3D" id="3.30.700.10">
    <property type="entry name" value="Glycoprotein, Type 4 Pilin"/>
    <property type="match status" value="1"/>
</dbReference>
<organism evidence="7 8">
    <name type="scientific">Actinoplanes awajinensis subsp. mycoplanecinus</name>
    <dbReference type="NCBI Taxonomy" id="135947"/>
    <lineage>
        <taxon>Bacteria</taxon>
        <taxon>Bacillati</taxon>
        <taxon>Actinomycetota</taxon>
        <taxon>Actinomycetes</taxon>
        <taxon>Micromonosporales</taxon>
        <taxon>Micromonosporaceae</taxon>
        <taxon>Actinoplanes</taxon>
    </lineage>
</organism>
<dbReference type="PRINTS" id="PR00813">
    <property type="entry name" value="BCTERIALGSPG"/>
</dbReference>
<dbReference type="NCBIfam" id="TIGR02532">
    <property type="entry name" value="IV_pilin_GFxxxE"/>
    <property type="match status" value="1"/>
</dbReference>
<evidence type="ECO:0000256" key="6">
    <source>
        <dbReference type="SAM" id="Phobius"/>
    </source>
</evidence>
<evidence type="ECO:0000256" key="2">
    <source>
        <dbReference type="ARBA" id="ARBA00022481"/>
    </source>
</evidence>
<dbReference type="InterPro" id="IPR012902">
    <property type="entry name" value="N_methyl_site"/>
</dbReference>
<dbReference type="SUPFAM" id="SSF54523">
    <property type="entry name" value="Pili subunits"/>
    <property type="match status" value="1"/>
</dbReference>
<comment type="caution">
    <text evidence="7">The sequence shown here is derived from an EMBL/GenBank/DDBJ whole genome shotgun (WGS) entry which is preliminary data.</text>
</comment>
<evidence type="ECO:0000256" key="4">
    <source>
        <dbReference type="ARBA" id="ARBA00022989"/>
    </source>
</evidence>
<protein>
    <submittedName>
        <fullName evidence="7">Pilus assembly protein PilA</fullName>
    </submittedName>
</protein>
<proteinExistence type="predicted"/>
<dbReference type="EMBL" id="LLZH01000085">
    <property type="protein sequence ID" value="KUL36793.1"/>
    <property type="molecule type" value="Genomic_DNA"/>
</dbReference>
<evidence type="ECO:0000313" key="7">
    <source>
        <dbReference type="EMBL" id="KUL36793.1"/>
    </source>
</evidence>
<dbReference type="PANTHER" id="PTHR30093:SF44">
    <property type="entry name" value="TYPE II SECRETION SYSTEM CORE PROTEIN G"/>
    <property type="match status" value="1"/>
</dbReference>
<accession>A0A0X3UW86</accession>
<evidence type="ECO:0000256" key="3">
    <source>
        <dbReference type="ARBA" id="ARBA00022692"/>
    </source>
</evidence>
<dbReference type="Proteomes" id="UP000053244">
    <property type="component" value="Unassembled WGS sequence"/>
</dbReference>
<comment type="subcellular location">
    <subcellularLocation>
        <location evidence="1">Membrane</location>
        <topology evidence="1">Single-pass membrane protein</topology>
    </subcellularLocation>
</comment>
<dbReference type="PANTHER" id="PTHR30093">
    <property type="entry name" value="GENERAL SECRETION PATHWAY PROTEIN G"/>
    <property type="match status" value="1"/>
</dbReference>
<dbReference type="GO" id="GO:0015628">
    <property type="term" value="P:protein secretion by the type II secretion system"/>
    <property type="evidence" value="ECO:0007669"/>
    <property type="project" value="InterPro"/>
</dbReference>
<keyword evidence="2" id="KW-0488">Methylation</keyword>
<evidence type="ECO:0000313" key="8">
    <source>
        <dbReference type="Proteomes" id="UP000053244"/>
    </source>
</evidence>
<dbReference type="PROSITE" id="PS00409">
    <property type="entry name" value="PROKAR_NTER_METHYL"/>
    <property type="match status" value="1"/>
</dbReference>
<keyword evidence="8" id="KW-1185">Reference proteome</keyword>
<name>A0A0X3UW86_9ACTN</name>
<sequence>MNAKQAELRAKKDDEGFTLIELLVVVVIIGVLVAIAVPVYLNYRQGAADKSAQSDVRGAISAIEQYYTSNGNAYPAGTLSSITSGSGTSAVTDTKVDLKVGTTVVGTITVSDKTQLTYVYITADGSYVLCATNAGGSGKVYVYKSVNGGSVKTASGVTVAQTACTGA</sequence>
<dbReference type="GO" id="GO:0015627">
    <property type="term" value="C:type II protein secretion system complex"/>
    <property type="evidence" value="ECO:0007669"/>
    <property type="project" value="InterPro"/>
</dbReference>
<reference evidence="7 8" key="1">
    <citation type="submission" date="2015-10" db="EMBL/GenBank/DDBJ databases">
        <authorList>
            <person name="Gilbert D.G."/>
        </authorList>
    </citation>
    <scope>NUCLEOTIDE SEQUENCE [LARGE SCALE GENOMIC DNA]</scope>
    <source>
        <strain evidence="7 8">NRRL B-16712</strain>
    </source>
</reference>
<dbReference type="Pfam" id="PF07963">
    <property type="entry name" value="N_methyl"/>
    <property type="match status" value="1"/>
</dbReference>
<keyword evidence="3 6" id="KW-0812">Transmembrane</keyword>
<keyword evidence="5 6" id="KW-0472">Membrane</keyword>
<evidence type="ECO:0000256" key="1">
    <source>
        <dbReference type="ARBA" id="ARBA00004167"/>
    </source>
</evidence>
<feature type="transmembrane region" description="Helical" evidence="6">
    <location>
        <begin position="20"/>
        <end position="41"/>
    </location>
</feature>
<dbReference type="AlphaFoldDB" id="A0A0X3UW86"/>